<feature type="DNA-binding region" description="H-T-H motif" evidence="4">
    <location>
        <begin position="33"/>
        <end position="52"/>
    </location>
</feature>
<feature type="domain" description="HTH tetR-type" evidence="5">
    <location>
        <begin position="10"/>
        <end position="70"/>
    </location>
</feature>
<dbReference type="PANTHER" id="PTHR30055:SF234">
    <property type="entry name" value="HTH-TYPE TRANSCRIPTIONAL REGULATOR BETI"/>
    <property type="match status" value="1"/>
</dbReference>
<keyword evidence="3" id="KW-0804">Transcription</keyword>
<reference evidence="6 7" key="1">
    <citation type="journal article" date="2014" name="BMC Genomics">
        <title>Comparison of environmental and isolate Sulfobacillus genomes reveals diverse carbon, sulfur, nitrogen, and hydrogen metabolisms.</title>
        <authorList>
            <person name="Justice N.B."/>
            <person name="Norman A."/>
            <person name="Brown C.T."/>
            <person name="Singh A."/>
            <person name="Thomas B.C."/>
            <person name="Banfield J.F."/>
        </authorList>
    </citation>
    <scope>NUCLEOTIDE SEQUENCE [LARGE SCALE GENOMIC DNA]</scope>
    <source>
        <strain evidence="6">AMDSBA4</strain>
    </source>
</reference>
<accession>A0A2T2XH26</accession>
<protein>
    <recommendedName>
        <fullName evidence="5">HTH tetR-type domain-containing protein</fullName>
    </recommendedName>
</protein>
<comment type="caution">
    <text evidence="6">The sequence shown here is derived from an EMBL/GenBank/DDBJ whole genome shotgun (WGS) entry which is preliminary data.</text>
</comment>
<dbReference type="EMBL" id="PXYW01000016">
    <property type="protein sequence ID" value="PSR33804.1"/>
    <property type="molecule type" value="Genomic_DNA"/>
</dbReference>
<dbReference type="SUPFAM" id="SSF46689">
    <property type="entry name" value="Homeodomain-like"/>
    <property type="match status" value="1"/>
</dbReference>
<dbReference type="Gene3D" id="1.10.357.10">
    <property type="entry name" value="Tetracycline Repressor, domain 2"/>
    <property type="match status" value="1"/>
</dbReference>
<name>A0A2T2XH26_9FIRM</name>
<gene>
    <name evidence="6" type="ORF">C7B46_08120</name>
</gene>
<dbReference type="AlphaFoldDB" id="A0A2T2XH26"/>
<dbReference type="GO" id="GO:0045892">
    <property type="term" value="P:negative regulation of DNA-templated transcription"/>
    <property type="evidence" value="ECO:0007669"/>
    <property type="project" value="UniProtKB-ARBA"/>
</dbReference>
<evidence type="ECO:0000259" key="5">
    <source>
        <dbReference type="PROSITE" id="PS50977"/>
    </source>
</evidence>
<keyword evidence="1" id="KW-0805">Transcription regulation</keyword>
<dbReference type="InterPro" id="IPR001647">
    <property type="entry name" value="HTH_TetR"/>
</dbReference>
<proteinExistence type="predicted"/>
<sequence length="184" mass="20695">MSRTARMLPDHRRLAILAVARALFSEYGLESVSMGQIAEAAEVSRPTVYRYFASPMMIWETLFEEEVAAFWNACQPLLAGPTPSEGILHKVLQLIIAHPTLLALLHSGGSRTFQLRRRQMVAERLLPLLNHYIPPNRLGPYDSTILLTILEGTAWWCALAEPPDPEVFVTNVVDWIHAVWPVSP</sequence>
<dbReference type="PRINTS" id="PR00455">
    <property type="entry name" value="HTHTETR"/>
</dbReference>
<dbReference type="InterPro" id="IPR009057">
    <property type="entry name" value="Homeodomain-like_sf"/>
</dbReference>
<evidence type="ECO:0000256" key="4">
    <source>
        <dbReference type="PROSITE-ProRule" id="PRU00335"/>
    </source>
</evidence>
<dbReference type="Proteomes" id="UP000242972">
    <property type="component" value="Unassembled WGS sequence"/>
</dbReference>
<dbReference type="FunFam" id="1.10.10.60:FF:000141">
    <property type="entry name" value="TetR family transcriptional regulator"/>
    <property type="match status" value="1"/>
</dbReference>
<dbReference type="Pfam" id="PF00440">
    <property type="entry name" value="TetR_N"/>
    <property type="match status" value="1"/>
</dbReference>
<evidence type="ECO:0000256" key="1">
    <source>
        <dbReference type="ARBA" id="ARBA00023015"/>
    </source>
</evidence>
<dbReference type="GO" id="GO:0000976">
    <property type="term" value="F:transcription cis-regulatory region binding"/>
    <property type="evidence" value="ECO:0007669"/>
    <property type="project" value="TreeGrafter"/>
</dbReference>
<dbReference type="GO" id="GO:0003700">
    <property type="term" value="F:DNA-binding transcription factor activity"/>
    <property type="evidence" value="ECO:0007669"/>
    <property type="project" value="TreeGrafter"/>
</dbReference>
<evidence type="ECO:0000256" key="2">
    <source>
        <dbReference type="ARBA" id="ARBA00023125"/>
    </source>
</evidence>
<evidence type="ECO:0000256" key="3">
    <source>
        <dbReference type="ARBA" id="ARBA00023163"/>
    </source>
</evidence>
<dbReference type="InterPro" id="IPR050109">
    <property type="entry name" value="HTH-type_TetR-like_transc_reg"/>
</dbReference>
<dbReference type="PROSITE" id="PS50977">
    <property type="entry name" value="HTH_TETR_2"/>
    <property type="match status" value="1"/>
</dbReference>
<evidence type="ECO:0000313" key="7">
    <source>
        <dbReference type="Proteomes" id="UP000242972"/>
    </source>
</evidence>
<evidence type="ECO:0000313" key="6">
    <source>
        <dbReference type="EMBL" id="PSR33804.1"/>
    </source>
</evidence>
<dbReference type="PANTHER" id="PTHR30055">
    <property type="entry name" value="HTH-TYPE TRANSCRIPTIONAL REGULATOR RUTR"/>
    <property type="match status" value="1"/>
</dbReference>
<keyword evidence="2 4" id="KW-0238">DNA-binding</keyword>
<organism evidence="6 7">
    <name type="scientific">Sulfobacillus benefaciens</name>
    <dbReference type="NCBI Taxonomy" id="453960"/>
    <lineage>
        <taxon>Bacteria</taxon>
        <taxon>Bacillati</taxon>
        <taxon>Bacillota</taxon>
        <taxon>Clostridia</taxon>
        <taxon>Eubacteriales</taxon>
        <taxon>Clostridiales Family XVII. Incertae Sedis</taxon>
        <taxon>Sulfobacillus</taxon>
    </lineage>
</organism>